<accession>A0A4Z2IUU4</accession>
<name>A0A4Z2IUU4_9TELE</name>
<organism evidence="1 2">
    <name type="scientific">Liparis tanakae</name>
    <name type="common">Tanaka's snailfish</name>
    <dbReference type="NCBI Taxonomy" id="230148"/>
    <lineage>
        <taxon>Eukaryota</taxon>
        <taxon>Metazoa</taxon>
        <taxon>Chordata</taxon>
        <taxon>Craniata</taxon>
        <taxon>Vertebrata</taxon>
        <taxon>Euteleostomi</taxon>
        <taxon>Actinopterygii</taxon>
        <taxon>Neopterygii</taxon>
        <taxon>Teleostei</taxon>
        <taxon>Neoteleostei</taxon>
        <taxon>Acanthomorphata</taxon>
        <taxon>Eupercaria</taxon>
        <taxon>Perciformes</taxon>
        <taxon>Cottioidei</taxon>
        <taxon>Cottales</taxon>
        <taxon>Liparidae</taxon>
        <taxon>Liparis</taxon>
    </lineage>
</organism>
<dbReference type="AlphaFoldDB" id="A0A4Z2IUU4"/>
<proteinExistence type="predicted"/>
<dbReference type="EMBL" id="SRLO01000045">
    <property type="protein sequence ID" value="TNN81705.1"/>
    <property type="molecule type" value="Genomic_DNA"/>
</dbReference>
<keyword evidence="2" id="KW-1185">Reference proteome</keyword>
<reference evidence="1 2" key="1">
    <citation type="submission" date="2019-03" db="EMBL/GenBank/DDBJ databases">
        <title>First draft genome of Liparis tanakae, snailfish: a comprehensive survey of snailfish specific genes.</title>
        <authorList>
            <person name="Kim W."/>
            <person name="Song I."/>
            <person name="Jeong J.-H."/>
            <person name="Kim D."/>
            <person name="Kim S."/>
            <person name="Ryu S."/>
            <person name="Song J.Y."/>
            <person name="Lee S.K."/>
        </authorList>
    </citation>
    <scope>NUCLEOTIDE SEQUENCE [LARGE SCALE GENOMIC DNA]</scope>
    <source>
        <tissue evidence="1">Muscle</tissue>
    </source>
</reference>
<sequence>MSTCIRERRRAGNRGAAETEAARWKYCCHLGLPLDPPLPPSHLSSNVTLPTPFLLLHHPHHSLW</sequence>
<dbReference type="Proteomes" id="UP000314294">
    <property type="component" value="Unassembled WGS sequence"/>
</dbReference>
<comment type="caution">
    <text evidence="1">The sequence shown here is derived from an EMBL/GenBank/DDBJ whole genome shotgun (WGS) entry which is preliminary data.</text>
</comment>
<protein>
    <submittedName>
        <fullName evidence="1">Uncharacterized protein</fullName>
    </submittedName>
</protein>
<evidence type="ECO:0000313" key="2">
    <source>
        <dbReference type="Proteomes" id="UP000314294"/>
    </source>
</evidence>
<evidence type="ECO:0000313" key="1">
    <source>
        <dbReference type="EMBL" id="TNN81705.1"/>
    </source>
</evidence>
<gene>
    <name evidence="1" type="ORF">EYF80_008151</name>
</gene>